<feature type="compositionally biased region" description="Polar residues" evidence="1">
    <location>
        <begin position="36"/>
        <end position="53"/>
    </location>
</feature>
<evidence type="ECO:0000313" key="3">
    <source>
        <dbReference type="EMBL" id="BAM99428.1"/>
    </source>
</evidence>
<feature type="compositionally biased region" description="Basic and acidic residues" evidence="1">
    <location>
        <begin position="54"/>
        <end position="64"/>
    </location>
</feature>
<dbReference type="HOGENOM" id="CLU_2393951_0_0_10"/>
<evidence type="ECO:0008006" key="5">
    <source>
        <dbReference type="Google" id="ProtNLM"/>
    </source>
</evidence>
<dbReference type="AlphaFoldDB" id="M4ZST6"/>
<feature type="signal peptide" evidence="2">
    <location>
        <begin position="1"/>
        <end position="22"/>
    </location>
</feature>
<reference evidence="3 4" key="1">
    <citation type="journal article" date="2013" name="Biol. Lett.">
        <title>Maintenance of essential amino acid synthesis pathways in the Blattabacterium cuenoti symbiont of a wood-feeding cockroach.</title>
        <authorList>
            <person name="Tokuda G."/>
            <person name="Elbourne L.D.H."/>
            <person name="Kinjo Y."/>
            <person name="Saitoh S."/>
            <person name="Sabree Z."/>
            <person name="Hojo M."/>
            <person name="Yamada A."/>
            <person name="Hayashi Y."/>
            <person name="Shigenobu S."/>
            <person name="Bandi C."/>
            <person name="Paulsen I.T."/>
            <person name="Watanabe H."/>
            <person name="Lo N."/>
        </authorList>
    </citation>
    <scope>NUCLEOTIDE SEQUENCE [LARGE SCALE GENOMIC DNA]</scope>
    <source>
        <strain evidence="3 4">BPAA</strain>
    </source>
</reference>
<dbReference type="STRING" id="1229512.BPAA_129"/>
<dbReference type="Proteomes" id="UP000011815">
    <property type="component" value="Chromosome"/>
</dbReference>
<proteinExistence type="predicted"/>
<evidence type="ECO:0000313" key="4">
    <source>
        <dbReference type="Proteomes" id="UP000011815"/>
    </source>
</evidence>
<sequence>MKKIFIFIFLLFSIIFFSSCHDDGLSGIIDKSDLQTETGDQTTKIASNASTPKSNEEEPPKSRLEELMRSNPNIRKVIEILNSTAERKIPKSY</sequence>
<feature type="region of interest" description="Disordered" evidence="1">
    <location>
        <begin position="36"/>
        <end position="64"/>
    </location>
</feature>
<name>M4ZST6_9FLAO</name>
<organism evidence="3 4">
    <name type="scientific">Blattabacterium cuenoti BPAA</name>
    <dbReference type="NCBI Taxonomy" id="1229512"/>
    <lineage>
        <taxon>Bacteria</taxon>
        <taxon>Pseudomonadati</taxon>
        <taxon>Bacteroidota</taxon>
        <taxon>Flavobacteriia</taxon>
        <taxon>Flavobacteriales</taxon>
        <taxon>Blattabacteriaceae</taxon>
        <taxon>Blattabacterium</taxon>
    </lineage>
</organism>
<gene>
    <name evidence="3" type="ORF">BPAA_129</name>
</gene>
<dbReference type="PROSITE" id="PS51257">
    <property type="entry name" value="PROKAR_LIPOPROTEIN"/>
    <property type="match status" value="1"/>
</dbReference>
<dbReference type="RefSeq" id="WP_015429747.1">
    <property type="nucleotide sequence ID" value="NC_020510.1"/>
</dbReference>
<protein>
    <recommendedName>
        <fullName evidence="5">Lipoprotein</fullName>
    </recommendedName>
</protein>
<evidence type="ECO:0000256" key="1">
    <source>
        <dbReference type="SAM" id="MobiDB-lite"/>
    </source>
</evidence>
<accession>M4ZST6</accession>
<dbReference type="EMBL" id="AP012548">
    <property type="protein sequence ID" value="BAM99428.1"/>
    <property type="molecule type" value="Genomic_DNA"/>
</dbReference>
<dbReference type="PATRIC" id="fig|1229512.3.peg.126"/>
<evidence type="ECO:0000256" key="2">
    <source>
        <dbReference type="SAM" id="SignalP"/>
    </source>
</evidence>
<feature type="chain" id="PRO_5004062598" description="Lipoprotein" evidence="2">
    <location>
        <begin position="23"/>
        <end position="93"/>
    </location>
</feature>
<dbReference type="KEGG" id="blp:BPAA_129"/>
<keyword evidence="2" id="KW-0732">Signal</keyword>